<name>M0IB19_9EURY</name>
<dbReference type="RefSeq" id="WP_007275024.1">
    <property type="nucleotide sequence ID" value="NZ_AOLM01000019.1"/>
</dbReference>
<sequence>MATNVHMERSTESLAGFRPGALQETKERIELAGGHVRERSMLGFLFGKQFAWDLRRHAADDGLGGVARYVKDYALFEYHRRARNSNAPTLEVGSHSVDLAAGMEVLGLMTGLIMLSVGLLVYSETQAAMPAPEDPQLANASDGLNDTAVSVVNLSKVAFIIGAAAIMISYLIGSLGGGFHGGGGIQ</sequence>
<protein>
    <submittedName>
        <fullName evidence="2">Uncharacterized protein</fullName>
    </submittedName>
</protein>
<keyword evidence="1" id="KW-0472">Membrane</keyword>
<reference evidence="2 3" key="1">
    <citation type="journal article" date="2014" name="PLoS Genet.">
        <title>Phylogenetically driven sequencing of extremely halophilic archaea reveals strategies for static and dynamic osmo-response.</title>
        <authorList>
            <person name="Becker E.A."/>
            <person name="Seitzer P.M."/>
            <person name="Tritt A."/>
            <person name="Larsen D."/>
            <person name="Krusor M."/>
            <person name="Yao A.I."/>
            <person name="Wu D."/>
            <person name="Madern D."/>
            <person name="Eisen J.A."/>
            <person name="Darling A.E."/>
            <person name="Facciotti M.T."/>
        </authorList>
    </citation>
    <scope>NUCLEOTIDE SEQUENCE [LARGE SCALE GENOMIC DNA]</scope>
    <source>
        <strain evidence="2 3">ATCC BAA-897</strain>
    </source>
</reference>
<dbReference type="EMBL" id="AOLM01000019">
    <property type="protein sequence ID" value="ELZ92644.1"/>
    <property type="molecule type" value="Genomic_DNA"/>
</dbReference>
<comment type="caution">
    <text evidence="2">The sequence shown here is derived from an EMBL/GenBank/DDBJ whole genome shotgun (WGS) entry which is preliminary data.</text>
</comment>
<accession>M0IB19</accession>
<keyword evidence="1" id="KW-0812">Transmembrane</keyword>
<keyword evidence="3" id="KW-1185">Reference proteome</keyword>
<organism evidence="2 3">
    <name type="scientific">Haloferax sulfurifontis ATCC BAA-897</name>
    <dbReference type="NCBI Taxonomy" id="662480"/>
    <lineage>
        <taxon>Archaea</taxon>
        <taxon>Methanobacteriati</taxon>
        <taxon>Methanobacteriota</taxon>
        <taxon>Stenosarchaea group</taxon>
        <taxon>Halobacteria</taxon>
        <taxon>Halobacteriales</taxon>
        <taxon>Haloferacaceae</taxon>
        <taxon>Haloferax</taxon>
    </lineage>
</organism>
<evidence type="ECO:0000256" key="1">
    <source>
        <dbReference type="SAM" id="Phobius"/>
    </source>
</evidence>
<gene>
    <name evidence="2" type="ORF">C441_10508</name>
</gene>
<dbReference type="PATRIC" id="fig|662480.6.peg.2079"/>
<feature type="transmembrane region" description="Helical" evidence="1">
    <location>
        <begin position="157"/>
        <end position="179"/>
    </location>
</feature>
<dbReference type="Proteomes" id="UP000011508">
    <property type="component" value="Unassembled WGS sequence"/>
</dbReference>
<feature type="transmembrane region" description="Helical" evidence="1">
    <location>
        <begin position="105"/>
        <end position="123"/>
    </location>
</feature>
<proteinExistence type="predicted"/>
<evidence type="ECO:0000313" key="3">
    <source>
        <dbReference type="Proteomes" id="UP000011508"/>
    </source>
</evidence>
<keyword evidence="1" id="KW-1133">Transmembrane helix</keyword>
<dbReference type="AlphaFoldDB" id="M0IB19"/>
<evidence type="ECO:0000313" key="2">
    <source>
        <dbReference type="EMBL" id="ELZ92644.1"/>
    </source>
</evidence>